<name>A0A1X6Y3M1_9RHOB</name>
<evidence type="ECO:0000256" key="4">
    <source>
        <dbReference type="ARBA" id="ARBA00023277"/>
    </source>
</evidence>
<evidence type="ECO:0000256" key="1">
    <source>
        <dbReference type="ARBA" id="ARBA00010716"/>
    </source>
</evidence>
<feature type="binding site" evidence="7">
    <location>
        <position position="250"/>
    </location>
    <ligand>
        <name>substrate</name>
    </ligand>
</feature>
<dbReference type="Pfam" id="PF01979">
    <property type="entry name" value="Amidohydro_1"/>
    <property type="match status" value="1"/>
</dbReference>
<evidence type="ECO:0000313" key="10">
    <source>
        <dbReference type="EMBL" id="SLN09645.1"/>
    </source>
</evidence>
<accession>A0A1X6Y3M1</accession>
<dbReference type="AlphaFoldDB" id="A0A1X6Y3M1"/>
<keyword evidence="11" id="KW-1185">Reference proteome</keyword>
<keyword evidence="4 5" id="KW-0119">Carbohydrate metabolism</keyword>
<feature type="binding site" evidence="7">
    <location>
        <position position="227"/>
    </location>
    <ligand>
        <name>substrate</name>
    </ligand>
</feature>
<dbReference type="GO" id="GO:0008448">
    <property type="term" value="F:N-acetylglucosamine-6-phosphate deacetylase activity"/>
    <property type="evidence" value="ECO:0007669"/>
    <property type="project" value="UniProtKB-EC"/>
</dbReference>
<proteinExistence type="inferred from homology"/>
<feature type="binding site" evidence="7">
    <location>
        <position position="140"/>
    </location>
    <ligand>
        <name>substrate</name>
    </ligand>
</feature>
<dbReference type="PANTHER" id="PTHR11113:SF14">
    <property type="entry name" value="N-ACETYLGLUCOSAMINE-6-PHOSPHATE DEACETYLASE"/>
    <property type="match status" value="1"/>
</dbReference>
<feature type="binding site" evidence="7">
    <location>
        <begin position="305"/>
        <end position="307"/>
    </location>
    <ligand>
        <name>substrate</name>
    </ligand>
</feature>
<feature type="active site" description="Proton donor/acceptor" evidence="6">
    <location>
        <position position="272"/>
    </location>
</feature>
<feature type="binding site" evidence="8">
    <location>
        <position position="129"/>
    </location>
    <ligand>
        <name>Zn(2+)</name>
        <dbReference type="ChEBI" id="CHEBI:29105"/>
    </ligand>
</feature>
<evidence type="ECO:0000259" key="9">
    <source>
        <dbReference type="Pfam" id="PF01979"/>
    </source>
</evidence>
<comment type="similarity">
    <text evidence="1 5">Belongs to the metallo-dependent hydrolases superfamily. NagA family.</text>
</comment>
<dbReference type="OrthoDB" id="9776488at2"/>
<evidence type="ECO:0000256" key="7">
    <source>
        <dbReference type="PIRSR" id="PIRSR038994-2"/>
    </source>
</evidence>
<keyword evidence="3 5" id="KW-0378">Hydrolase</keyword>
<evidence type="ECO:0000256" key="5">
    <source>
        <dbReference type="PIRNR" id="PIRNR038994"/>
    </source>
</evidence>
<dbReference type="SUPFAM" id="SSF51556">
    <property type="entry name" value="Metallo-dependent hydrolases"/>
    <property type="match status" value="1"/>
</dbReference>
<comment type="cofactor">
    <cofactor evidence="8">
        <name>a divalent metal cation</name>
        <dbReference type="ChEBI" id="CHEBI:60240"/>
    </cofactor>
    <text evidence="8">Binds 1 divalent metal cation per subunit.</text>
</comment>
<reference evidence="10 11" key="1">
    <citation type="submission" date="2017-03" db="EMBL/GenBank/DDBJ databases">
        <authorList>
            <person name="Afonso C.L."/>
            <person name="Miller P.J."/>
            <person name="Scott M.A."/>
            <person name="Spackman E."/>
            <person name="Goraichik I."/>
            <person name="Dimitrov K.M."/>
            <person name="Suarez D.L."/>
            <person name="Swayne D.E."/>
        </authorList>
    </citation>
    <scope>NUCLEOTIDE SEQUENCE [LARGE SCALE GENOMIC DNA]</scope>
    <source>
        <strain evidence="10 11">CECT 8625</strain>
    </source>
</reference>
<evidence type="ECO:0000256" key="8">
    <source>
        <dbReference type="PIRSR" id="PIRSR038994-3"/>
    </source>
</evidence>
<dbReference type="PANTHER" id="PTHR11113">
    <property type="entry name" value="N-ACETYLGLUCOSAMINE-6-PHOSPHATE DEACETYLASE"/>
    <property type="match status" value="1"/>
</dbReference>
<organism evidence="10 11">
    <name type="scientific">Roseivivax jejudonensis</name>
    <dbReference type="NCBI Taxonomy" id="1529041"/>
    <lineage>
        <taxon>Bacteria</taxon>
        <taxon>Pseudomonadati</taxon>
        <taxon>Pseudomonadota</taxon>
        <taxon>Alphaproteobacteria</taxon>
        <taxon>Rhodobacterales</taxon>
        <taxon>Roseobacteraceae</taxon>
        <taxon>Roseivivax</taxon>
    </lineage>
</organism>
<dbReference type="PIRSF" id="PIRSF038994">
    <property type="entry name" value="NagA"/>
    <property type="match status" value="1"/>
</dbReference>
<dbReference type="EMBL" id="FWFK01000001">
    <property type="protein sequence ID" value="SLN09645.1"/>
    <property type="molecule type" value="Genomic_DNA"/>
</dbReference>
<dbReference type="GO" id="GO:0046872">
    <property type="term" value="F:metal ion binding"/>
    <property type="evidence" value="ECO:0007669"/>
    <property type="project" value="UniProtKB-KW"/>
</dbReference>
<dbReference type="InterPro" id="IPR011059">
    <property type="entry name" value="Metal-dep_hydrolase_composite"/>
</dbReference>
<dbReference type="GO" id="GO:0006046">
    <property type="term" value="P:N-acetylglucosamine catabolic process"/>
    <property type="evidence" value="ECO:0007669"/>
    <property type="project" value="TreeGrafter"/>
</dbReference>
<evidence type="ECO:0000256" key="2">
    <source>
        <dbReference type="ARBA" id="ARBA00022723"/>
    </source>
</evidence>
<dbReference type="InterPro" id="IPR003764">
    <property type="entry name" value="GlcNAc_6-P_deAcase"/>
</dbReference>
<dbReference type="EC" id="3.5.1.25" evidence="10"/>
<dbReference type="SUPFAM" id="SSF51338">
    <property type="entry name" value="Composite domain of metallo-dependent hydrolases"/>
    <property type="match status" value="1"/>
</dbReference>
<dbReference type="Proteomes" id="UP000193570">
    <property type="component" value="Unassembled WGS sequence"/>
</dbReference>
<gene>
    <name evidence="10" type="primary">nagA</name>
    <name evidence="10" type="ORF">ROJ8625_00043</name>
</gene>
<sequence length="376" mass="39011">MSAEVLIGARIFDGVRFRDAAALLIEDGEVAAIASDSELPARVPRRTLSGGILAPGLVDLQVNGGGGIQFNAAPTAETLSRMAKAHARLGTTTLLPTLITDRPEITAAAIAAAEVAVASCRGIGGLHLEGPHLDPARAGAHDRDLIRPMNDADLARLVDAAVRLPSLIVTLAPRSAKDAQIAALREAGAIVSIGHSDASHEAACGAIAAGVTMATHLFNAMSPLGHRAPGVVGAALTERLWSGIIADGIHVHPSALRIALAASPDRLFLVTDAMAPAGTDLDRFTLNGREVRRQDSRLTLEDGTLAGADLDLPRAMRLLMELGEPLETVLAMATSRPADAIGRADIGRLTEGGPADLVHLDDALRPTAIWQRGQPV</sequence>
<evidence type="ECO:0000313" key="11">
    <source>
        <dbReference type="Proteomes" id="UP000193570"/>
    </source>
</evidence>
<dbReference type="InterPro" id="IPR032466">
    <property type="entry name" value="Metal_Hydrolase"/>
</dbReference>
<dbReference type="Gene3D" id="2.30.40.10">
    <property type="entry name" value="Urease, subunit C, domain 1"/>
    <property type="match status" value="1"/>
</dbReference>
<feature type="binding site" evidence="8">
    <location>
        <position position="195"/>
    </location>
    <ligand>
        <name>Zn(2+)</name>
        <dbReference type="ChEBI" id="CHEBI:29105"/>
    </ligand>
</feature>
<dbReference type="NCBIfam" id="TIGR00221">
    <property type="entry name" value="nagA"/>
    <property type="match status" value="1"/>
</dbReference>
<protein>
    <submittedName>
        <fullName evidence="10">N-acetylglucosamine-6-phosphate deacetylase</fullName>
        <ecNumber evidence="10">3.5.1.25</ecNumber>
    </submittedName>
</protein>
<evidence type="ECO:0000256" key="3">
    <source>
        <dbReference type="ARBA" id="ARBA00022801"/>
    </source>
</evidence>
<evidence type="ECO:0000256" key="6">
    <source>
        <dbReference type="PIRSR" id="PIRSR038994-1"/>
    </source>
</evidence>
<feature type="binding site" evidence="7">
    <location>
        <begin position="219"/>
        <end position="220"/>
    </location>
    <ligand>
        <name>substrate</name>
    </ligand>
</feature>
<feature type="binding site" evidence="8">
    <location>
        <position position="216"/>
    </location>
    <ligand>
        <name>Zn(2+)</name>
        <dbReference type="ChEBI" id="CHEBI:29105"/>
    </ligand>
</feature>
<dbReference type="RefSeq" id="WP_085789845.1">
    <property type="nucleotide sequence ID" value="NZ_FWFK01000001.1"/>
</dbReference>
<keyword evidence="2 8" id="KW-0479">Metal-binding</keyword>
<dbReference type="InterPro" id="IPR006680">
    <property type="entry name" value="Amidohydro-rel"/>
</dbReference>
<dbReference type="Gene3D" id="3.20.20.140">
    <property type="entry name" value="Metal-dependent hydrolases"/>
    <property type="match status" value="1"/>
</dbReference>
<feature type="domain" description="Amidohydrolase-related" evidence="9">
    <location>
        <begin position="52"/>
        <end position="366"/>
    </location>
</feature>